<dbReference type="Pfam" id="PF12804">
    <property type="entry name" value="NTP_transf_3"/>
    <property type="match status" value="1"/>
</dbReference>
<keyword evidence="1" id="KW-0460">Magnesium</keyword>
<sequence>MIHILILAAGQSSRMRGGDKLLEQVDGSACLTTLVQRALQSGRPTSVVVPDLNHPRASVAQGARLIPSPDAHLGMGHSIKAGVTALPDNATAVMILPGDMPDLTAQDVQILADTFDASPEIDILQAATEDGIAGHPIIFRSTLFDDFQKLTGDKGAFAILQNNKEKRKLLSLTGQRARLDLDTPEDWANWRQKRKSQDAETS</sequence>
<dbReference type="PANTHER" id="PTHR43777:SF1">
    <property type="entry name" value="MOLYBDENUM COFACTOR CYTIDYLYLTRANSFERASE"/>
    <property type="match status" value="1"/>
</dbReference>
<dbReference type="OrthoDB" id="9779263at2"/>
<evidence type="ECO:0000259" key="2">
    <source>
        <dbReference type="Pfam" id="PF12804"/>
    </source>
</evidence>
<dbReference type="InterPro" id="IPR025877">
    <property type="entry name" value="MobA-like_NTP_Trfase"/>
</dbReference>
<dbReference type="RefSeq" id="WP_113824440.1">
    <property type="nucleotide sequence ID" value="NZ_QOCE01000038.1"/>
</dbReference>
<dbReference type="Proteomes" id="UP000252706">
    <property type="component" value="Unassembled WGS sequence"/>
</dbReference>
<accession>A0A366WS89</accession>
<keyword evidence="3" id="KW-0808">Transferase</keyword>
<dbReference type="Gene3D" id="3.90.550.10">
    <property type="entry name" value="Spore Coat Polysaccharide Biosynthesis Protein SpsA, Chain A"/>
    <property type="match status" value="1"/>
</dbReference>
<dbReference type="AlphaFoldDB" id="A0A366WS89"/>
<dbReference type="InterPro" id="IPR029044">
    <property type="entry name" value="Nucleotide-diphossugar_trans"/>
</dbReference>
<dbReference type="GO" id="GO:0016779">
    <property type="term" value="F:nucleotidyltransferase activity"/>
    <property type="evidence" value="ECO:0007669"/>
    <property type="project" value="UniProtKB-ARBA"/>
</dbReference>
<evidence type="ECO:0000256" key="1">
    <source>
        <dbReference type="ARBA" id="ARBA00022842"/>
    </source>
</evidence>
<evidence type="ECO:0000313" key="3">
    <source>
        <dbReference type="EMBL" id="RBW52724.1"/>
    </source>
</evidence>
<proteinExistence type="predicted"/>
<feature type="domain" description="MobA-like NTP transferase" evidence="2">
    <location>
        <begin position="5"/>
        <end position="163"/>
    </location>
</feature>
<gene>
    <name evidence="3" type="ORF">DS909_15860</name>
</gene>
<dbReference type="CDD" id="cd04182">
    <property type="entry name" value="GT_2_like_f"/>
    <property type="match status" value="1"/>
</dbReference>
<dbReference type="SUPFAM" id="SSF53448">
    <property type="entry name" value="Nucleotide-diphospho-sugar transferases"/>
    <property type="match status" value="1"/>
</dbReference>
<reference evidence="3 4" key="1">
    <citation type="submission" date="2018-07" db="EMBL/GenBank/DDBJ databases">
        <title>Modular assembly of carbohydrate-degrading microbial communities in the ocean.</title>
        <authorList>
            <person name="Enke T.N."/>
            <person name="Datta M.S."/>
            <person name="Schwartzman J.A."/>
            <person name="Cermak N."/>
            <person name="Schmitz D.A."/>
            <person name="Barrere J."/>
            <person name="Cordero O.X."/>
        </authorList>
    </citation>
    <scope>NUCLEOTIDE SEQUENCE [LARGE SCALE GENOMIC DNA]</scope>
    <source>
        <strain evidence="3 4">C3M10</strain>
    </source>
</reference>
<name>A0A366WS89_9RHOB</name>
<dbReference type="EMBL" id="QOCE01000038">
    <property type="protein sequence ID" value="RBW52724.1"/>
    <property type="molecule type" value="Genomic_DNA"/>
</dbReference>
<protein>
    <submittedName>
        <fullName evidence="3">Nucleotidyltransferase family protein</fullName>
    </submittedName>
</protein>
<dbReference type="PANTHER" id="PTHR43777">
    <property type="entry name" value="MOLYBDENUM COFACTOR CYTIDYLYLTRANSFERASE"/>
    <property type="match status" value="1"/>
</dbReference>
<evidence type="ECO:0000313" key="4">
    <source>
        <dbReference type="Proteomes" id="UP000252706"/>
    </source>
</evidence>
<organism evidence="3 4">
    <name type="scientific">Phaeobacter gallaeciensis</name>
    <dbReference type="NCBI Taxonomy" id="60890"/>
    <lineage>
        <taxon>Bacteria</taxon>
        <taxon>Pseudomonadati</taxon>
        <taxon>Pseudomonadota</taxon>
        <taxon>Alphaproteobacteria</taxon>
        <taxon>Rhodobacterales</taxon>
        <taxon>Roseobacteraceae</taxon>
        <taxon>Phaeobacter</taxon>
    </lineage>
</organism>
<comment type="caution">
    <text evidence="3">The sequence shown here is derived from an EMBL/GenBank/DDBJ whole genome shotgun (WGS) entry which is preliminary data.</text>
</comment>